<evidence type="ECO:0000313" key="3">
    <source>
        <dbReference type="Proteomes" id="UP000265520"/>
    </source>
</evidence>
<reference evidence="2 3" key="1">
    <citation type="journal article" date="2018" name="Front. Plant Sci.">
        <title>Red Clover (Trifolium pratense) and Zigzag Clover (T. medium) - A Picture of Genomic Similarities and Differences.</title>
        <authorList>
            <person name="Dluhosova J."/>
            <person name="Istvanek J."/>
            <person name="Nedelnik J."/>
            <person name="Repkova J."/>
        </authorList>
    </citation>
    <scope>NUCLEOTIDE SEQUENCE [LARGE SCALE GENOMIC DNA]</scope>
    <source>
        <strain evidence="3">cv. 10/8</strain>
        <tissue evidence="2">Leaf</tissue>
    </source>
</reference>
<comment type="caution">
    <text evidence="2">The sequence shown here is derived from an EMBL/GenBank/DDBJ whole genome shotgun (WGS) entry which is preliminary data.</text>
</comment>
<protein>
    <submittedName>
        <fullName evidence="2">Uncharacterized protein</fullName>
    </submittedName>
</protein>
<proteinExistence type="predicted"/>
<feature type="compositionally biased region" description="Basic residues" evidence="1">
    <location>
        <begin position="26"/>
        <end position="35"/>
    </location>
</feature>
<name>A0A392VYM5_9FABA</name>
<feature type="region of interest" description="Disordered" evidence="1">
    <location>
        <begin position="1"/>
        <end position="35"/>
    </location>
</feature>
<feature type="compositionally biased region" description="Basic and acidic residues" evidence="1">
    <location>
        <begin position="13"/>
        <end position="23"/>
    </location>
</feature>
<sequence>MQGVAVRLKSQRSRGDSNAREASKGLVRRRFKARK</sequence>
<dbReference type="Proteomes" id="UP000265520">
    <property type="component" value="Unassembled WGS sequence"/>
</dbReference>
<evidence type="ECO:0000313" key="2">
    <source>
        <dbReference type="EMBL" id="MCI93296.1"/>
    </source>
</evidence>
<organism evidence="2 3">
    <name type="scientific">Trifolium medium</name>
    <dbReference type="NCBI Taxonomy" id="97028"/>
    <lineage>
        <taxon>Eukaryota</taxon>
        <taxon>Viridiplantae</taxon>
        <taxon>Streptophyta</taxon>
        <taxon>Embryophyta</taxon>
        <taxon>Tracheophyta</taxon>
        <taxon>Spermatophyta</taxon>
        <taxon>Magnoliopsida</taxon>
        <taxon>eudicotyledons</taxon>
        <taxon>Gunneridae</taxon>
        <taxon>Pentapetalae</taxon>
        <taxon>rosids</taxon>
        <taxon>fabids</taxon>
        <taxon>Fabales</taxon>
        <taxon>Fabaceae</taxon>
        <taxon>Papilionoideae</taxon>
        <taxon>50 kb inversion clade</taxon>
        <taxon>NPAAA clade</taxon>
        <taxon>Hologalegina</taxon>
        <taxon>IRL clade</taxon>
        <taxon>Trifolieae</taxon>
        <taxon>Trifolium</taxon>
    </lineage>
</organism>
<keyword evidence="3" id="KW-1185">Reference proteome</keyword>
<feature type="non-terminal residue" evidence="2">
    <location>
        <position position="35"/>
    </location>
</feature>
<accession>A0A392VYM5</accession>
<dbReference type="EMBL" id="LXQA011325240">
    <property type="protein sequence ID" value="MCI93296.1"/>
    <property type="molecule type" value="Genomic_DNA"/>
</dbReference>
<dbReference type="AlphaFoldDB" id="A0A392VYM5"/>
<evidence type="ECO:0000256" key="1">
    <source>
        <dbReference type="SAM" id="MobiDB-lite"/>
    </source>
</evidence>